<evidence type="ECO:0000256" key="7">
    <source>
        <dbReference type="ARBA" id="ARBA00022989"/>
    </source>
</evidence>
<dbReference type="SMART" id="SM00181">
    <property type="entry name" value="EGF"/>
    <property type="match status" value="3"/>
</dbReference>
<dbReference type="GO" id="GO:0045840">
    <property type="term" value="P:positive regulation of mitotic nuclear division"/>
    <property type="evidence" value="ECO:0007669"/>
    <property type="project" value="TreeGrafter"/>
</dbReference>
<dbReference type="PANTHER" id="PTHR10740">
    <property type="entry name" value="TRANSFORMING GROWTH FACTOR ALPHA"/>
    <property type="match status" value="1"/>
</dbReference>
<dbReference type="PROSITE" id="PS50068">
    <property type="entry name" value="LDLRA_2"/>
    <property type="match status" value="1"/>
</dbReference>
<dbReference type="GO" id="GO:0007173">
    <property type="term" value="P:epidermal growth factor receptor signaling pathway"/>
    <property type="evidence" value="ECO:0007669"/>
    <property type="project" value="TreeGrafter"/>
</dbReference>
<feature type="disulfide bond" evidence="10">
    <location>
        <begin position="1018"/>
        <end position="1028"/>
    </location>
</feature>
<dbReference type="Gene3D" id="2.10.25.10">
    <property type="entry name" value="Laminin"/>
    <property type="match status" value="2"/>
</dbReference>
<keyword evidence="7 12" id="KW-1133">Transmembrane helix</keyword>
<feature type="transmembrane region" description="Helical" evidence="12">
    <location>
        <begin position="1548"/>
        <end position="1569"/>
    </location>
</feature>
<feature type="transmembrane region" description="Helical" evidence="12">
    <location>
        <begin position="1590"/>
        <end position="1614"/>
    </location>
</feature>
<feature type="domain" description="G-protein coupled receptors family 1 profile" evidence="15">
    <location>
        <begin position="1382"/>
        <end position="1644"/>
    </location>
</feature>
<evidence type="ECO:0000313" key="16">
    <source>
        <dbReference type="EMBL" id="CAF1314776.1"/>
    </source>
</evidence>
<dbReference type="PROSITE" id="PS50262">
    <property type="entry name" value="G_PROTEIN_RECEP_F1_2"/>
    <property type="match status" value="1"/>
</dbReference>
<gene>
    <name evidence="16" type="ORF">XAT740_LOCUS29581</name>
</gene>
<dbReference type="PRINTS" id="PR00261">
    <property type="entry name" value="LDLRECEPTOR"/>
</dbReference>
<dbReference type="InterPro" id="IPR017452">
    <property type="entry name" value="GPCR_Rhodpsn_7TM"/>
</dbReference>
<evidence type="ECO:0000256" key="3">
    <source>
        <dbReference type="ARBA" id="ARBA00022525"/>
    </source>
</evidence>
<evidence type="ECO:0000256" key="8">
    <source>
        <dbReference type="ARBA" id="ARBA00023136"/>
    </source>
</evidence>
<feature type="signal peptide" evidence="13">
    <location>
        <begin position="1"/>
        <end position="23"/>
    </location>
</feature>
<feature type="transmembrane region" description="Helical" evidence="12">
    <location>
        <begin position="1634"/>
        <end position="1652"/>
    </location>
</feature>
<evidence type="ECO:0000313" key="17">
    <source>
        <dbReference type="Proteomes" id="UP000663828"/>
    </source>
</evidence>
<dbReference type="PROSITE" id="PS01186">
    <property type="entry name" value="EGF_2"/>
    <property type="match status" value="2"/>
</dbReference>
<evidence type="ECO:0000256" key="6">
    <source>
        <dbReference type="ARBA" id="ARBA00022729"/>
    </source>
</evidence>
<evidence type="ECO:0000256" key="10">
    <source>
        <dbReference type="PROSITE-ProRule" id="PRU00076"/>
    </source>
</evidence>
<dbReference type="GO" id="GO:0008284">
    <property type="term" value="P:positive regulation of cell population proliferation"/>
    <property type="evidence" value="ECO:0007669"/>
    <property type="project" value="TreeGrafter"/>
</dbReference>
<feature type="domain" description="EGF-like" evidence="14">
    <location>
        <begin position="1088"/>
        <end position="1133"/>
    </location>
</feature>
<evidence type="ECO:0000256" key="1">
    <source>
        <dbReference type="ARBA" id="ARBA00004370"/>
    </source>
</evidence>
<keyword evidence="6 13" id="KW-0732">Signal</keyword>
<dbReference type="EMBL" id="CAJNOR010002585">
    <property type="protein sequence ID" value="CAF1314776.1"/>
    <property type="molecule type" value="Genomic_DNA"/>
</dbReference>
<name>A0A815EHB1_ADIRI</name>
<evidence type="ECO:0000256" key="5">
    <source>
        <dbReference type="ARBA" id="ARBA00022692"/>
    </source>
</evidence>
<comment type="subcellular location">
    <subcellularLocation>
        <location evidence="1">Membrane</location>
    </subcellularLocation>
    <subcellularLocation>
        <location evidence="2">Secreted</location>
    </subcellularLocation>
</comment>
<dbReference type="SUPFAM" id="SSF81321">
    <property type="entry name" value="Family A G protein-coupled receptor-like"/>
    <property type="match status" value="1"/>
</dbReference>
<dbReference type="Proteomes" id="UP000663828">
    <property type="component" value="Unassembled WGS sequence"/>
</dbReference>
<dbReference type="PANTHER" id="PTHR10740:SF14">
    <property type="entry name" value="EGF-LIKE DOMAIN-CONTAINING PROTEIN"/>
    <property type="match status" value="1"/>
</dbReference>
<dbReference type="SUPFAM" id="SSF57196">
    <property type="entry name" value="EGF/Laminin"/>
    <property type="match status" value="1"/>
</dbReference>
<keyword evidence="4 10" id="KW-0245">EGF-like domain</keyword>
<dbReference type="Pfam" id="PF00001">
    <property type="entry name" value="7tm_1"/>
    <property type="match status" value="1"/>
</dbReference>
<dbReference type="GO" id="GO:0016020">
    <property type="term" value="C:membrane"/>
    <property type="evidence" value="ECO:0007669"/>
    <property type="project" value="UniProtKB-SubCell"/>
</dbReference>
<feature type="disulfide bond" evidence="10">
    <location>
        <begin position="1040"/>
        <end position="1049"/>
    </location>
</feature>
<feature type="disulfide bond" evidence="10">
    <location>
        <begin position="1123"/>
        <end position="1132"/>
    </location>
</feature>
<evidence type="ECO:0000256" key="9">
    <source>
        <dbReference type="ARBA" id="ARBA00023157"/>
    </source>
</evidence>
<dbReference type="Gene3D" id="1.20.1070.10">
    <property type="entry name" value="Rhodopsin 7-helix transmembrane proteins"/>
    <property type="match status" value="1"/>
</dbReference>
<feature type="domain" description="EGF-like" evidence="14">
    <location>
        <begin position="1014"/>
        <end position="1050"/>
    </location>
</feature>
<accession>A0A815EHB1</accession>
<keyword evidence="3" id="KW-0964">Secreted</keyword>
<evidence type="ECO:0000259" key="14">
    <source>
        <dbReference type="PROSITE" id="PS50026"/>
    </source>
</evidence>
<dbReference type="GO" id="GO:0005576">
    <property type="term" value="C:extracellular region"/>
    <property type="evidence" value="ECO:0007669"/>
    <property type="project" value="UniProtKB-SubCell"/>
</dbReference>
<keyword evidence="17" id="KW-1185">Reference proteome</keyword>
<evidence type="ECO:0000256" key="13">
    <source>
        <dbReference type="SAM" id="SignalP"/>
    </source>
</evidence>
<dbReference type="SMART" id="SM00192">
    <property type="entry name" value="LDLa"/>
    <property type="match status" value="7"/>
</dbReference>
<reference evidence="16" key="1">
    <citation type="submission" date="2021-02" db="EMBL/GenBank/DDBJ databases">
        <authorList>
            <person name="Nowell W R."/>
        </authorList>
    </citation>
    <scope>NUCLEOTIDE SEQUENCE</scope>
</reference>
<protein>
    <submittedName>
        <fullName evidence="16">Uncharacterized protein</fullName>
    </submittedName>
</protein>
<dbReference type="Pfam" id="PF00008">
    <property type="entry name" value="EGF"/>
    <property type="match status" value="1"/>
</dbReference>
<keyword evidence="5 12" id="KW-0812">Transmembrane</keyword>
<feature type="disulfide bond" evidence="11">
    <location>
        <begin position="795"/>
        <end position="810"/>
    </location>
</feature>
<keyword evidence="9 10" id="KW-1015">Disulfide bond</keyword>
<dbReference type="InterPro" id="IPR000742">
    <property type="entry name" value="EGF"/>
</dbReference>
<dbReference type="CDD" id="cd00054">
    <property type="entry name" value="EGF_CA"/>
    <property type="match status" value="1"/>
</dbReference>
<dbReference type="GO" id="GO:0004930">
    <property type="term" value="F:G protein-coupled receptor activity"/>
    <property type="evidence" value="ECO:0007669"/>
    <property type="project" value="InterPro"/>
</dbReference>
<keyword evidence="8 12" id="KW-0472">Membrane</keyword>
<feature type="transmembrane region" description="Helical" evidence="12">
    <location>
        <begin position="1487"/>
        <end position="1505"/>
    </location>
</feature>
<feature type="transmembrane region" description="Helical" evidence="12">
    <location>
        <begin position="1364"/>
        <end position="1391"/>
    </location>
</feature>
<evidence type="ECO:0000256" key="4">
    <source>
        <dbReference type="ARBA" id="ARBA00022536"/>
    </source>
</evidence>
<comment type="caution">
    <text evidence="16">The sequence shown here is derived from an EMBL/GenBank/DDBJ whole genome shotgun (WGS) entry which is preliminary data.</text>
</comment>
<dbReference type="InterPro" id="IPR000276">
    <property type="entry name" value="GPCR_Rhodpsn"/>
</dbReference>
<dbReference type="PROSITE" id="PS00022">
    <property type="entry name" value="EGF_1"/>
    <property type="match status" value="3"/>
</dbReference>
<evidence type="ECO:0000259" key="15">
    <source>
        <dbReference type="PROSITE" id="PS50262"/>
    </source>
</evidence>
<dbReference type="PROSITE" id="PS50026">
    <property type="entry name" value="EGF_3"/>
    <property type="match status" value="2"/>
</dbReference>
<proteinExistence type="predicted"/>
<sequence>MMTSANFILIAAIIMAIQYNASGLTCYHCEFGREGCGSSFNAKGAGVIQLTSSSYGYCVKQVYASNTNAISRDGTSNSACSAGTISVAAVTSGSIQDGSTVYCCSTDYFKSAENTRSTMAIVSLLYLIQLYRILATPHFNLHHTDWTNEDEISETLQHDCLYVPAIAEKGIKSYQTISYCLTQWPSKWNVSGNVHGQNFTFAELYERDITSEQLYLWSGSIKLIEDYQNYRDQRSTNFQEIVSSYSIFYNCTMPNFGSQCQYSLETYQPYHQSLTDLVREFYRMPYAPTSRTCYIHLECNRGSTSICLGWYEICDGIVDCFNDEIDEKYCWQMKLDVCQENEYRCKNGQCISQEFFQDHVHTVECLDESDQSYQSGFIQFFFDSYEPTFFNEDIQFIRYKDSRSYGDGMSSSVLSHIKLLKADIFMETPKFVSNNCWLAFKCHYNLPNRLGSACMIDRLNKSFLNVINMTCPEQFVIPATPIAFRHIYFLYLKDQIFESNYTVTPPYICYDQQYCDEFLPNRTLISFNNLTCRKPEDFPLSFADEDKKQDIDYHISEIYKQLYRCNTIFYNDTAVCHQSIMYTCRNSSKCIYQDQLDDGIVDCNYHDDEQYSVVNSTCWKGQFKCLSTKKCISIDLLNNGNCDCGLSNLFTCEHEEYVFDAEKDFLLFSFICDGYTQVKPLLINNRTETDETDCDYWQCNNTYTRCNQRWNCWNGADEINCNSNSICPSNHHQCVSLETYQLMCLPLAQANDGQIDCVGATDEPKFCRLSQPVPTKNFLCANQTNSTCIESHRLCSQGNRCANHVDEKLCSSFQTNSMCDIEYSNNRTDVHEFFCQRYIDGLNTQLQAFKPHDLQFPKREQHFPIFPIVPVYDQRCHRGLPIKVRSSIPACLCPPSYYGDTCQYDRQRVSLTLQFQAHSDSRRTLFTFLISLIDHERTIYSYEQYTYFYPHDCTMKYNTYLLHPVIPKNYSIHIDVYEKTSLTYRGSFSIPIRHLFLPVNRIATRLIIPPSKFLIKACAQHACQNGKCRYYVNGRTFCRCDLGWTGESCSIRYSCQCASDSICAGVTANNQSVCICPVNRWGARCLLQSNVCQLKNNDLCLNGGQCVSIDQQFQPSRTYFCVCRKGFHGDRCEETDPYFKLSFQRDIILPQSIITHFIDANNWNSHLVAVHSIVQRISLYQRDIIVYPTTNKFDIVFVQLLTKYYLARVLHRSNNIVTSHNQTIYPSYRCKHISELFNQTILAYHQLRRLKYYQLPCEKYSPELRCFYDDDYFCLCYDFNQKRLSNCFNFQSKVRRNCYELSDCENGAECIQDKFHCPERSMCLCQECFHGTRCQFSSQLFGISLDATLGYHIQSQVKLTSQPFVVQLSLALTILLVVLGILNGILSLLTFKNEELRKTACGFYLLGSSITSLSIMVVFLLKFSILLNAQMTYMTNESFLKFQCYTLDFLLRISLSMDQYLNGCVATERAVIAYRGVHFNKKKSQRLAKYIILCLLFWTAITTIHDPIHRHLLYDNSYDDDVENRIWCIVSYSKNVRIFNSVINLVHFFVPFILNSSSAFVIIICTSLKRRKMQHRVTYRRILQEQFQEHLHLLIAPIVLVLLALPRLILSFIFNCMASSHDVWLPLIGHFISFIPPLLTFIIFIMPSKLYMKEFDKSIRKIRTALQSCVA</sequence>
<feature type="transmembrane region" description="Helical" evidence="12">
    <location>
        <begin position="1403"/>
        <end position="1429"/>
    </location>
</feature>
<organism evidence="16 17">
    <name type="scientific">Adineta ricciae</name>
    <name type="common">Rotifer</name>
    <dbReference type="NCBI Taxonomy" id="249248"/>
    <lineage>
        <taxon>Eukaryota</taxon>
        <taxon>Metazoa</taxon>
        <taxon>Spiralia</taxon>
        <taxon>Gnathifera</taxon>
        <taxon>Rotifera</taxon>
        <taxon>Eurotatoria</taxon>
        <taxon>Bdelloidea</taxon>
        <taxon>Adinetida</taxon>
        <taxon>Adinetidae</taxon>
        <taxon>Adineta</taxon>
    </lineage>
</organism>
<feature type="chain" id="PRO_5032944360" evidence="13">
    <location>
        <begin position="24"/>
        <end position="1671"/>
    </location>
</feature>
<dbReference type="CDD" id="cd00112">
    <property type="entry name" value="LDLa"/>
    <property type="match status" value="1"/>
</dbReference>
<evidence type="ECO:0000256" key="12">
    <source>
        <dbReference type="SAM" id="Phobius"/>
    </source>
</evidence>
<dbReference type="Gene3D" id="4.10.400.10">
    <property type="entry name" value="Low-density Lipoprotein Receptor"/>
    <property type="match status" value="1"/>
</dbReference>
<dbReference type="InterPro" id="IPR002172">
    <property type="entry name" value="LDrepeatLR_classA_rpt"/>
</dbReference>
<dbReference type="InterPro" id="IPR036055">
    <property type="entry name" value="LDL_receptor-like_sf"/>
</dbReference>
<comment type="caution">
    <text evidence="10">Lacks conserved residue(s) required for the propagation of feature annotation.</text>
</comment>
<evidence type="ECO:0000256" key="11">
    <source>
        <dbReference type="PROSITE-ProRule" id="PRU00124"/>
    </source>
</evidence>
<evidence type="ECO:0000256" key="2">
    <source>
        <dbReference type="ARBA" id="ARBA00004613"/>
    </source>
</evidence>
<feature type="transmembrane region" description="Helical" evidence="12">
    <location>
        <begin position="1449"/>
        <end position="1466"/>
    </location>
</feature>